<dbReference type="Proteomes" id="UP000579812">
    <property type="component" value="Unassembled WGS sequence"/>
</dbReference>
<dbReference type="GO" id="GO:0005524">
    <property type="term" value="F:ATP binding"/>
    <property type="evidence" value="ECO:0007669"/>
    <property type="project" value="UniProtKB-UniRule"/>
</dbReference>
<sequence>MRKKKGTCAFFWQTWRAVKRTVLYCYRGNKVDPEPFSVKPVAQQDQANPQPGLSSLDLVLTTDPCPSGLKSESTTVPGAPSVEMTRNTDPADPEPSSVSGPSSLQLTPDSDPTSPDSLPVPAPSGLEPMAPQDLADPQTGAFNLELTLHTDLVDSQQVNVSPQSNLELTPDPDPDPDPEPEPVPGPSGLHTELTSHPGPYGFGPAVGSFFSLYDVGVSLGSGNFGTVYEGTRRSDGQKVAIKLLTKVHRVPSGQSYGQVTGCFAVQNGEWNQLCRCADDSLLHVIQWF</sequence>
<evidence type="ECO:0000256" key="2">
    <source>
        <dbReference type="SAM" id="MobiDB-lite"/>
    </source>
</evidence>
<proteinExistence type="predicted"/>
<evidence type="ECO:0000256" key="1">
    <source>
        <dbReference type="PROSITE-ProRule" id="PRU10141"/>
    </source>
</evidence>
<protein>
    <recommendedName>
        <fullName evidence="3">Protein kinase domain-containing protein</fullName>
    </recommendedName>
</protein>
<dbReference type="InterPro" id="IPR000719">
    <property type="entry name" value="Prot_kinase_dom"/>
</dbReference>
<dbReference type="Gene3D" id="3.30.200.20">
    <property type="entry name" value="Phosphorylase Kinase, domain 1"/>
    <property type="match status" value="1"/>
</dbReference>
<dbReference type="AlphaFoldDB" id="A0A7J6CAH9"/>
<dbReference type="EMBL" id="JAAMOB010000016">
    <property type="protein sequence ID" value="KAF4103615.1"/>
    <property type="molecule type" value="Genomic_DNA"/>
</dbReference>
<dbReference type="PROSITE" id="PS50011">
    <property type="entry name" value="PROTEIN_KINASE_DOM"/>
    <property type="match status" value="1"/>
</dbReference>
<keyword evidence="1" id="KW-0547">Nucleotide-binding</keyword>
<feature type="region of interest" description="Disordered" evidence="2">
    <location>
        <begin position="41"/>
        <end position="137"/>
    </location>
</feature>
<feature type="binding site" evidence="1">
    <location>
        <position position="242"/>
    </location>
    <ligand>
        <name>ATP</name>
        <dbReference type="ChEBI" id="CHEBI:30616"/>
    </ligand>
</feature>
<gene>
    <name evidence="4" type="ORF">G5714_016498</name>
</gene>
<dbReference type="InterPro" id="IPR011009">
    <property type="entry name" value="Kinase-like_dom_sf"/>
</dbReference>
<feature type="compositionally biased region" description="Polar residues" evidence="2">
    <location>
        <begin position="96"/>
        <end position="105"/>
    </location>
</feature>
<keyword evidence="5" id="KW-1185">Reference proteome</keyword>
<feature type="compositionally biased region" description="Low complexity" evidence="2">
    <location>
        <begin position="106"/>
        <end position="119"/>
    </location>
</feature>
<keyword evidence="1" id="KW-0067">ATP-binding</keyword>
<evidence type="ECO:0000313" key="4">
    <source>
        <dbReference type="EMBL" id="KAF4103615.1"/>
    </source>
</evidence>
<feature type="compositionally biased region" description="Acidic residues" evidence="2">
    <location>
        <begin position="170"/>
        <end position="180"/>
    </location>
</feature>
<evidence type="ECO:0000313" key="5">
    <source>
        <dbReference type="Proteomes" id="UP000579812"/>
    </source>
</evidence>
<dbReference type="GO" id="GO:0004672">
    <property type="term" value="F:protein kinase activity"/>
    <property type="evidence" value="ECO:0007669"/>
    <property type="project" value="InterPro"/>
</dbReference>
<dbReference type="InterPro" id="IPR017441">
    <property type="entry name" value="Protein_kinase_ATP_BS"/>
</dbReference>
<feature type="region of interest" description="Disordered" evidence="2">
    <location>
        <begin position="162"/>
        <end position="196"/>
    </location>
</feature>
<feature type="domain" description="Protein kinase" evidence="3">
    <location>
        <begin position="213"/>
        <end position="288"/>
    </location>
</feature>
<name>A0A7J6CAH9_9TELE</name>
<evidence type="ECO:0000259" key="3">
    <source>
        <dbReference type="PROSITE" id="PS50011"/>
    </source>
</evidence>
<comment type="caution">
    <text evidence="4">The sequence shown here is derived from an EMBL/GenBank/DDBJ whole genome shotgun (WGS) entry which is preliminary data.</text>
</comment>
<accession>A0A7J6CAH9</accession>
<dbReference type="SUPFAM" id="SSF56112">
    <property type="entry name" value="Protein kinase-like (PK-like)"/>
    <property type="match status" value="1"/>
</dbReference>
<organism evidence="4 5">
    <name type="scientific">Onychostoma macrolepis</name>
    <dbReference type="NCBI Taxonomy" id="369639"/>
    <lineage>
        <taxon>Eukaryota</taxon>
        <taxon>Metazoa</taxon>
        <taxon>Chordata</taxon>
        <taxon>Craniata</taxon>
        <taxon>Vertebrata</taxon>
        <taxon>Euteleostomi</taxon>
        <taxon>Actinopterygii</taxon>
        <taxon>Neopterygii</taxon>
        <taxon>Teleostei</taxon>
        <taxon>Ostariophysi</taxon>
        <taxon>Cypriniformes</taxon>
        <taxon>Cyprinidae</taxon>
        <taxon>Acrossocheilinae</taxon>
        <taxon>Onychostoma</taxon>
    </lineage>
</organism>
<reference evidence="4 5" key="1">
    <citation type="submission" date="2020-04" db="EMBL/GenBank/DDBJ databases">
        <title>Chromosome-level genome assembly of a cyprinid fish Onychostoma macrolepis by integration of Nanopore Sequencing, Bionano and Hi-C technology.</title>
        <authorList>
            <person name="Wang D."/>
        </authorList>
    </citation>
    <scope>NUCLEOTIDE SEQUENCE [LARGE SCALE GENOMIC DNA]</scope>
    <source>
        <strain evidence="4">SWU-2019</strain>
        <tissue evidence="4">Muscle</tissue>
    </source>
</reference>
<dbReference type="PROSITE" id="PS00107">
    <property type="entry name" value="PROTEIN_KINASE_ATP"/>
    <property type="match status" value="1"/>
</dbReference>
<feature type="compositionally biased region" description="Polar residues" evidence="2">
    <location>
        <begin position="43"/>
        <end position="53"/>
    </location>
</feature>